<dbReference type="PRINTS" id="PR00702">
    <property type="entry name" value="ACRIFLAVINRP"/>
</dbReference>
<organism evidence="2 3">
    <name type="scientific">Beggiatoa alba B18LD</name>
    <dbReference type="NCBI Taxonomy" id="395493"/>
    <lineage>
        <taxon>Bacteria</taxon>
        <taxon>Pseudomonadati</taxon>
        <taxon>Pseudomonadota</taxon>
        <taxon>Gammaproteobacteria</taxon>
        <taxon>Thiotrichales</taxon>
        <taxon>Thiotrichaceae</taxon>
        <taxon>Beggiatoa</taxon>
    </lineage>
</organism>
<proteinExistence type="predicted"/>
<evidence type="ECO:0000313" key="3">
    <source>
        <dbReference type="Proteomes" id="UP000005744"/>
    </source>
</evidence>
<dbReference type="Pfam" id="PF00873">
    <property type="entry name" value="ACR_tran"/>
    <property type="match status" value="1"/>
</dbReference>
<feature type="transmembrane region" description="Helical" evidence="1">
    <location>
        <begin position="526"/>
        <end position="544"/>
    </location>
</feature>
<dbReference type="RefSeq" id="WP_002686210.1">
    <property type="nucleotide sequence ID" value="NZ_JH600070.1"/>
</dbReference>
<dbReference type="Gene3D" id="1.20.1640.10">
    <property type="entry name" value="Multidrug efflux transporter AcrB transmembrane domain"/>
    <property type="match status" value="2"/>
</dbReference>
<dbReference type="eggNOG" id="COG0841">
    <property type="taxonomic scope" value="Bacteria"/>
</dbReference>
<dbReference type="Gene3D" id="3.30.70.1440">
    <property type="entry name" value="Multidrug efflux transporter AcrB pore domain"/>
    <property type="match status" value="1"/>
</dbReference>
<dbReference type="Gene3D" id="3.30.70.1430">
    <property type="entry name" value="Multidrug efflux transporter AcrB pore domain"/>
    <property type="match status" value="2"/>
</dbReference>
<dbReference type="GO" id="GO:0042910">
    <property type="term" value="F:xenobiotic transmembrane transporter activity"/>
    <property type="evidence" value="ECO:0007669"/>
    <property type="project" value="TreeGrafter"/>
</dbReference>
<feature type="transmembrane region" description="Helical" evidence="1">
    <location>
        <begin position="850"/>
        <end position="870"/>
    </location>
</feature>
<dbReference type="PANTHER" id="PTHR32063">
    <property type="match status" value="1"/>
</dbReference>
<dbReference type="STRING" id="395493.BegalDRAFT_2091"/>
<name>I3CH63_9GAMM</name>
<reference evidence="2 3" key="1">
    <citation type="submission" date="2011-11" db="EMBL/GenBank/DDBJ databases">
        <title>Improved High-Quality Draft sequence of Beggiatoa alba B18lD.</title>
        <authorList>
            <consortium name="US DOE Joint Genome Institute"/>
            <person name="Lucas S."/>
            <person name="Han J."/>
            <person name="Lapidus A."/>
            <person name="Cheng J.-F."/>
            <person name="Goodwin L."/>
            <person name="Pitluck S."/>
            <person name="Peters L."/>
            <person name="Mikhailova N."/>
            <person name="Held B."/>
            <person name="Detter J.C."/>
            <person name="Han C."/>
            <person name="Tapia R."/>
            <person name="Land M."/>
            <person name="Hauser L."/>
            <person name="Kyrpides N."/>
            <person name="Ivanova N."/>
            <person name="Pagani I."/>
            <person name="Samuel K."/>
            <person name="Teske A."/>
            <person name="Mueller J."/>
            <person name="Woyke T."/>
        </authorList>
    </citation>
    <scope>NUCLEOTIDE SEQUENCE [LARGE SCALE GENOMIC DNA]</scope>
    <source>
        <strain evidence="2 3">B18LD</strain>
    </source>
</reference>
<keyword evidence="1" id="KW-1133">Transmembrane helix</keyword>
<dbReference type="InterPro" id="IPR001036">
    <property type="entry name" value="Acrflvin-R"/>
</dbReference>
<evidence type="ECO:0000313" key="2">
    <source>
        <dbReference type="EMBL" id="EIJ42956.1"/>
    </source>
</evidence>
<dbReference type="Proteomes" id="UP000005744">
    <property type="component" value="Unassembled WGS sequence"/>
</dbReference>
<dbReference type="SUPFAM" id="SSF82866">
    <property type="entry name" value="Multidrug efflux transporter AcrB transmembrane domain"/>
    <property type="match status" value="2"/>
</dbReference>
<feature type="transmembrane region" description="Helical" evidence="1">
    <location>
        <begin position="383"/>
        <end position="407"/>
    </location>
</feature>
<keyword evidence="3" id="KW-1185">Reference proteome</keyword>
<dbReference type="HOGENOM" id="CLU_002755_1_2_6"/>
<accession>I3CH63</accession>
<feature type="transmembrane region" description="Helical" evidence="1">
    <location>
        <begin position="902"/>
        <end position="924"/>
    </location>
</feature>
<feature type="transmembrane region" description="Helical" evidence="1">
    <location>
        <begin position="460"/>
        <end position="486"/>
    </location>
</feature>
<dbReference type="AlphaFoldDB" id="I3CH63"/>
<feature type="transmembrane region" description="Helical" evidence="1">
    <location>
        <begin position="358"/>
        <end position="377"/>
    </location>
</feature>
<feature type="transmembrane region" description="Helical" evidence="1">
    <location>
        <begin position="877"/>
        <end position="896"/>
    </location>
</feature>
<sequence length="1044" mass="114618">MNALIDAAIYNKRVVLLLLAFILIAGTSAYSNIPKESDPDVAIPIIYVSISHEGISPEDAERLLVRPMEKELRTIEGIKEMTATAGEGHAAVTLEFDAGFNSEQALRDVQQKVDIAKAKLPAETEEPTVNEINVALFPILVVTVAGDVPERTLLRMARQLKDAVESIPAVLEVEITGNREEVLEIIINPLQIESYNLSYEEVLTLFQRNNQLIAAGALDTGQGRFNVKIPGVFETLQDINSLPIKVDGQRVITLGDVAEVRRTFKDPTSYARVNGKPALALEIKKRVGTNIIDTIEQVRTIVDAEKKDFPKNIQISFIQDNSKDVRTILSDLQNNVLSAVILVAIVILAALGLRTTTLVVISIPGSFLLGILIIYYMGLTMNIVVLFSLILASGMLVDGAIVVTEYADRRLMEGMNRAEAYGLAAKRMAIPIITSTLTTLAVFFPLLFWPGVVGEFMKYLPITVIVTLSASLIVALFFMPALGALIGKANSTPLPDYDNVPLYKIRGITGLYVRTLGTLLKHPLKILLLALTALIGTYFIYAQYGKGVEFFPEIEPERGVINIRARGDLSVQERDKLVKEVEARILDMHEFASIYASSGILNRNDAPEDTIGVIQLELIDWKLRRPASQIFAEIRQRTKDLAGIAIEVRKPPSGPGDSKPIQLQVSAQIPDLLIPATKQIVDKMHSVEGLVDIEDNRPLPGIDWKLLVDREQASRFNTDILTIGSGIQLVTNGIKVGEYRPDDADEELDIRVRYPAENRSVDALDQLRISTNAGLVPISLFVDRQAQPQVGTLKRSDEKRVLTIKSAVAEGVLVNDKLNEIRAGLAALDDPNIKVTFKGEEEDQKETQAFLGNAFFVAIFLVTLILVAQFNNFYQTGLILSAIIFSTVGVLLGLLITQQPFGIVMCGIGIIALAGIVVNNNIILIDTFNDLRRQGLELHEAVLRTCAQRLRPVFLTTFTTILGLIPMVLAVNIDFITRDITFGAPSTQWWTQLSTAIAGGLSFATLLTLVLTPCLLVLGHKKARTITMEKAEPSAPVMQPLQST</sequence>
<feature type="transmembrane region" description="Helical" evidence="1">
    <location>
        <begin position="336"/>
        <end position="353"/>
    </location>
</feature>
<protein>
    <submittedName>
        <fullName evidence="2">Cation/multidrug efflux pump</fullName>
    </submittedName>
</protein>
<dbReference type="InterPro" id="IPR027463">
    <property type="entry name" value="AcrB_DN_DC_subdom"/>
</dbReference>
<feature type="transmembrane region" description="Helical" evidence="1">
    <location>
        <begin position="953"/>
        <end position="973"/>
    </location>
</feature>
<dbReference type="PANTHER" id="PTHR32063:SF0">
    <property type="entry name" value="SWARMING MOTILITY PROTEIN SWRC"/>
    <property type="match status" value="1"/>
</dbReference>
<dbReference type="SUPFAM" id="SSF82693">
    <property type="entry name" value="Multidrug efflux transporter AcrB pore domain, PN1, PN2, PC1 and PC2 subdomains"/>
    <property type="match status" value="3"/>
</dbReference>
<dbReference type="EMBL" id="JH600070">
    <property type="protein sequence ID" value="EIJ42956.1"/>
    <property type="molecule type" value="Genomic_DNA"/>
</dbReference>
<keyword evidence="1" id="KW-0472">Membrane</keyword>
<dbReference type="OrthoDB" id="5287122at2"/>
<keyword evidence="1" id="KW-0812">Transmembrane</keyword>
<dbReference type="Gene3D" id="3.30.70.1320">
    <property type="entry name" value="Multidrug efflux transporter AcrB pore domain like"/>
    <property type="match status" value="1"/>
</dbReference>
<dbReference type="GO" id="GO:0005886">
    <property type="term" value="C:plasma membrane"/>
    <property type="evidence" value="ECO:0007669"/>
    <property type="project" value="TreeGrafter"/>
</dbReference>
<feature type="transmembrane region" description="Helical" evidence="1">
    <location>
        <begin position="993"/>
        <end position="1018"/>
    </location>
</feature>
<dbReference type="SUPFAM" id="SSF82714">
    <property type="entry name" value="Multidrug efflux transporter AcrB TolC docking domain, DN and DC subdomains"/>
    <property type="match status" value="1"/>
</dbReference>
<evidence type="ECO:0000256" key="1">
    <source>
        <dbReference type="SAM" id="Phobius"/>
    </source>
</evidence>
<feature type="transmembrane region" description="Helical" evidence="1">
    <location>
        <begin position="428"/>
        <end position="448"/>
    </location>
</feature>
<gene>
    <name evidence="2" type="ORF">BegalDRAFT_2091</name>
</gene>
<dbReference type="Gene3D" id="3.30.2090.10">
    <property type="entry name" value="Multidrug efflux transporter AcrB TolC docking domain, DN and DC subdomains"/>
    <property type="match status" value="2"/>
</dbReference>